<reference evidence="1 2" key="1">
    <citation type="submission" date="2014-04" db="EMBL/GenBank/DDBJ databases">
        <authorList>
            <consortium name="DOE Joint Genome Institute"/>
            <person name="Kuo A."/>
            <person name="Kohler A."/>
            <person name="Nagy L.G."/>
            <person name="Floudas D."/>
            <person name="Copeland A."/>
            <person name="Barry K.W."/>
            <person name="Cichocki N."/>
            <person name="Veneault-Fourrey C."/>
            <person name="LaButti K."/>
            <person name="Lindquist E.A."/>
            <person name="Lipzen A."/>
            <person name="Lundell T."/>
            <person name="Morin E."/>
            <person name="Murat C."/>
            <person name="Sun H."/>
            <person name="Tunlid A."/>
            <person name="Henrissat B."/>
            <person name="Grigoriev I.V."/>
            <person name="Hibbett D.S."/>
            <person name="Martin F."/>
            <person name="Nordberg H.P."/>
            <person name="Cantor M.N."/>
            <person name="Hua S.X."/>
        </authorList>
    </citation>
    <scope>NUCLEOTIDE SEQUENCE [LARGE SCALE GENOMIC DNA]</scope>
    <source>
        <strain evidence="1 2">LaAM-08-1</strain>
    </source>
</reference>
<sequence>MVDAIKRRLKFLASWTAGMRRCFTIVPRPPPTCKTSGTDEFKSFRATERIYNFAQHFNATFEGGTISPYRRTEPFAA</sequence>
<dbReference type="AlphaFoldDB" id="A0A0C9WPF3"/>
<evidence type="ECO:0000313" key="1">
    <source>
        <dbReference type="EMBL" id="KIJ92795.1"/>
    </source>
</evidence>
<keyword evidence="2" id="KW-1185">Reference proteome</keyword>
<proteinExistence type="predicted"/>
<evidence type="ECO:0000313" key="2">
    <source>
        <dbReference type="Proteomes" id="UP000054477"/>
    </source>
</evidence>
<protein>
    <submittedName>
        <fullName evidence="1">Uncharacterized protein</fullName>
    </submittedName>
</protein>
<organism evidence="1 2">
    <name type="scientific">Laccaria amethystina LaAM-08-1</name>
    <dbReference type="NCBI Taxonomy" id="1095629"/>
    <lineage>
        <taxon>Eukaryota</taxon>
        <taxon>Fungi</taxon>
        <taxon>Dikarya</taxon>
        <taxon>Basidiomycota</taxon>
        <taxon>Agaricomycotina</taxon>
        <taxon>Agaricomycetes</taxon>
        <taxon>Agaricomycetidae</taxon>
        <taxon>Agaricales</taxon>
        <taxon>Agaricineae</taxon>
        <taxon>Hydnangiaceae</taxon>
        <taxon>Laccaria</taxon>
    </lineage>
</organism>
<gene>
    <name evidence="1" type="ORF">K443DRAFT_420730</name>
</gene>
<dbReference type="Proteomes" id="UP000054477">
    <property type="component" value="Unassembled WGS sequence"/>
</dbReference>
<name>A0A0C9WPF3_9AGAR</name>
<reference evidence="2" key="2">
    <citation type="submission" date="2015-01" db="EMBL/GenBank/DDBJ databases">
        <title>Evolutionary Origins and Diversification of the Mycorrhizal Mutualists.</title>
        <authorList>
            <consortium name="DOE Joint Genome Institute"/>
            <consortium name="Mycorrhizal Genomics Consortium"/>
            <person name="Kohler A."/>
            <person name="Kuo A."/>
            <person name="Nagy L.G."/>
            <person name="Floudas D."/>
            <person name="Copeland A."/>
            <person name="Barry K.W."/>
            <person name="Cichocki N."/>
            <person name="Veneault-Fourrey C."/>
            <person name="LaButti K."/>
            <person name="Lindquist E.A."/>
            <person name="Lipzen A."/>
            <person name="Lundell T."/>
            <person name="Morin E."/>
            <person name="Murat C."/>
            <person name="Riley R."/>
            <person name="Ohm R."/>
            <person name="Sun H."/>
            <person name="Tunlid A."/>
            <person name="Henrissat B."/>
            <person name="Grigoriev I.V."/>
            <person name="Hibbett D.S."/>
            <person name="Martin F."/>
        </authorList>
    </citation>
    <scope>NUCLEOTIDE SEQUENCE [LARGE SCALE GENOMIC DNA]</scope>
    <source>
        <strain evidence="2">LaAM-08-1</strain>
    </source>
</reference>
<dbReference type="EMBL" id="KN838884">
    <property type="protein sequence ID" value="KIJ92795.1"/>
    <property type="molecule type" value="Genomic_DNA"/>
</dbReference>
<accession>A0A0C9WPF3</accession>
<dbReference type="HOGENOM" id="CLU_2638437_0_0_1"/>